<dbReference type="EMBL" id="VSRR010000273">
    <property type="protein sequence ID" value="MPC13324.1"/>
    <property type="molecule type" value="Genomic_DNA"/>
</dbReference>
<dbReference type="Proteomes" id="UP000324222">
    <property type="component" value="Unassembled WGS sequence"/>
</dbReference>
<name>A0A5B7CX50_PORTR</name>
<reference evidence="1 2" key="1">
    <citation type="submission" date="2019-05" db="EMBL/GenBank/DDBJ databases">
        <title>Another draft genome of Portunus trituberculatus and its Hox gene families provides insights of decapod evolution.</title>
        <authorList>
            <person name="Jeong J.-H."/>
            <person name="Song I."/>
            <person name="Kim S."/>
            <person name="Choi T."/>
            <person name="Kim D."/>
            <person name="Ryu S."/>
            <person name="Kim W."/>
        </authorList>
    </citation>
    <scope>NUCLEOTIDE SEQUENCE [LARGE SCALE GENOMIC DNA]</scope>
    <source>
        <tissue evidence="1">Muscle</tissue>
    </source>
</reference>
<keyword evidence="2" id="KW-1185">Reference proteome</keyword>
<sequence>MAGQTCDETPFKVRHRGTPEMKVVILLSKPPLNLRGSLNFHDNLSAEEDRPRLHTSIMALLNLDLCLSISEVENEETNRKILLYDTEDTREKRKVYEM</sequence>
<protein>
    <submittedName>
        <fullName evidence="1">Uncharacterized protein</fullName>
    </submittedName>
</protein>
<evidence type="ECO:0000313" key="2">
    <source>
        <dbReference type="Proteomes" id="UP000324222"/>
    </source>
</evidence>
<comment type="caution">
    <text evidence="1">The sequence shown here is derived from an EMBL/GenBank/DDBJ whole genome shotgun (WGS) entry which is preliminary data.</text>
</comment>
<organism evidence="1 2">
    <name type="scientific">Portunus trituberculatus</name>
    <name type="common">Swimming crab</name>
    <name type="synonym">Neptunus trituberculatus</name>
    <dbReference type="NCBI Taxonomy" id="210409"/>
    <lineage>
        <taxon>Eukaryota</taxon>
        <taxon>Metazoa</taxon>
        <taxon>Ecdysozoa</taxon>
        <taxon>Arthropoda</taxon>
        <taxon>Crustacea</taxon>
        <taxon>Multicrustacea</taxon>
        <taxon>Malacostraca</taxon>
        <taxon>Eumalacostraca</taxon>
        <taxon>Eucarida</taxon>
        <taxon>Decapoda</taxon>
        <taxon>Pleocyemata</taxon>
        <taxon>Brachyura</taxon>
        <taxon>Eubrachyura</taxon>
        <taxon>Portunoidea</taxon>
        <taxon>Portunidae</taxon>
        <taxon>Portuninae</taxon>
        <taxon>Portunus</taxon>
    </lineage>
</organism>
<evidence type="ECO:0000313" key="1">
    <source>
        <dbReference type="EMBL" id="MPC13324.1"/>
    </source>
</evidence>
<proteinExistence type="predicted"/>
<dbReference type="AlphaFoldDB" id="A0A5B7CX50"/>
<accession>A0A5B7CX50</accession>
<gene>
    <name evidence="1" type="ORF">E2C01_006055</name>
</gene>